<keyword evidence="3 5" id="KW-0255">Endonuclease</keyword>
<dbReference type="EMBL" id="JBCEZU010000056">
    <property type="protein sequence ID" value="KAK9535659.1"/>
    <property type="molecule type" value="Genomic_DNA"/>
</dbReference>
<feature type="domain" description="Endonuclease/exonuclease/phosphatase" evidence="8">
    <location>
        <begin position="24"/>
        <end position="263"/>
    </location>
</feature>
<evidence type="ECO:0000259" key="8">
    <source>
        <dbReference type="Pfam" id="PF03372"/>
    </source>
</evidence>
<dbReference type="Gene3D" id="3.60.10.10">
    <property type="entry name" value="Endonuclease/exonuclease/phosphatase"/>
    <property type="match status" value="1"/>
</dbReference>
<dbReference type="GO" id="GO:0003677">
    <property type="term" value="F:DNA binding"/>
    <property type="evidence" value="ECO:0007669"/>
    <property type="project" value="TreeGrafter"/>
</dbReference>
<dbReference type="AlphaFoldDB" id="A0AAW1FPP2"/>
<comment type="similarity">
    <text evidence="1 5">Belongs to the DNase I family.</text>
</comment>
<evidence type="ECO:0000256" key="7">
    <source>
        <dbReference type="SAM" id="SignalP"/>
    </source>
</evidence>
<name>A0AAW1FPP2_ZOAVI</name>
<dbReference type="InterPro" id="IPR005135">
    <property type="entry name" value="Endo/exonuclease/phosphatase"/>
</dbReference>
<evidence type="ECO:0000256" key="5">
    <source>
        <dbReference type="PIRNR" id="PIRNR000988"/>
    </source>
</evidence>
<dbReference type="InterPro" id="IPR016202">
    <property type="entry name" value="DNase_I"/>
</dbReference>
<comment type="caution">
    <text evidence="9">The sequence shown here is derived from an EMBL/GenBank/DDBJ whole genome shotgun (WGS) entry which is preliminary data.</text>
</comment>
<evidence type="ECO:0000256" key="2">
    <source>
        <dbReference type="ARBA" id="ARBA00022722"/>
    </source>
</evidence>
<dbReference type="PANTHER" id="PTHR11371">
    <property type="entry name" value="DEOXYRIBONUCLEASE"/>
    <property type="match status" value="1"/>
</dbReference>
<dbReference type="Proteomes" id="UP001488805">
    <property type="component" value="Unassembled WGS sequence"/>
</dbReference>
<dbReference type="GO" id="GO:0004530">
    <property type="term" value="F:deoxyribonuclease I activity"/>
    <property type="evidence" value="ECO:0007669"/>
    <property type="project" value="TreeGrafter"/>
</dbReference>
<accession>A0AAW1FPP2</accession>
<feature type="active site" evidence="6">
    <location>
        <position position="98"/>
    </location>
</feature>
<evidence type="ECO:0000256" key="3">
    <source>
        <dbReference type="ARBA" id="ARBA00022759"/>
    </source>
</evidence>
<reference evidence="9 10" key="1">
    <citation type="journal article" date="2024" name="Genome Biol. Evol.">
        <title>Chromosome-level genome assembly of the viviparous eelpout Zoarces viviparus.</title>
        <authorList>
            <person name="Fuhrmann N."/>
            <person name="Brasseur M.V."/>
            <person name="Bakowski C.E."/>
            <person name="Podsiadlowski L."/>
            <person name="Prost S."/>
            <person name="Krehenwinkel H."/>
            <person name="Mayer C."/>
        </authorList>
    </citation>
    <scope>NUCLEOTIDE SEQUENCE [LARGE SCALE GENOMIC DNA]</scope>
    <source>
        <strain evidence="9">NO-MEL_2022_Ind0_liver</strain>
    </source>
</reference>
<keyword evidence="2 5" id="KW-0540">Nuclease</keyword>
<evidence type="ECO:0000256" key="1">
    <source>
        <dbReference type="ARBA" id="ARBA00007359"/>
    </source>
</evidence>
<dbReference type="InterPro" id="IPR036691">
    <property type="entry name" value="Endo/exonu/phosph_ase_sf"/>
</dbReference>
<evidence type="ECO:0000256" key="6">
    <source>
        <dbReference type="PIRSR" id="PIRSR000988-1"/>
    </source>
</evidence>
<evidence type="ECO:0000313" key="10">
    <source>
        <dbReference type="Proteomes" id="UP001488805"/>
    </source>
</evidence>
<dbReference type="GO" id="GO:0005634">
    <property type="term" value="C:nucleus"/>
    <property type="evidence" value="ECO:0007669"/>
    <property type="project" value="TreeGrafter"/>
</dbReference>
<dbReference type="Pfam" id="PF03372">
    <property type="entry name" value="Exo_endo_phos"/>
    <property type="match status" value="1"/>
</dbReference>
<feature type="active site" evidence="6">
    <location>
        <position position="147"/>
    </location>
</feature>
<organism evidence="9 10">
    <name type="scientific">Zoarces viviparus</name>
    <name type="common">Viviparous eelpout</name>
    <name type="synonym">Blennius viviparus</name>
    <dbReference type="NCBI Taxonomy" id="48416"/>
    <lineage>
        <taxon>Eukaryota</taxon>
        <taxon>Metazoa</taxon>
        <taxon>Chordata</taxon>
        <taxon>Craniata</taxon>
        <taxon>Vertebrata</taxon>
        <taxon>Euteleostomi</taxon>
        <taxon>Actinopterygii</taxon>
        <taxon>Neopterygii</taxon>
        <taxon>Teleostei</taxon>
        <taxon>Neoteleostei</taxon>
        <taxon>Acanthomorphata</taxon>
        <taxon>Eupercaria</taxon>
        <taxon>Perciformes</taxon>
        <taxon>Cottioidei</taxon>
        <taxon>Zoarcales</taxon>
        <taxon>Zoarcidae</taxon>
        <taxon>Zoarcinae</taxon>
        <taxon>Zoarces</taxon>
    </lineage>
</organism>
<evidence type="ECO:0000256" key="4">
    <source>
        <dbReference type="ARBA" id="ARBA00022801"/>
    </source>
</evidence>
<proteinExistence type="inferred from homology"/>
<dbReference type="PANTHER" id="PTHR11371:SF29">
    <property type="entry name" value="DEOXYRIBONUCLEASE-1-LIKE 2"/>
    <property type="match status" value="1"/>
</dbReference>
<dbReference type="GO" id="GO:0006308">
    <property type="term" value="P:DNA catabolic process"/>
    <property type="evidence" value="ECO:0007669"/>
    <property type="project" value="InterPro"/>
</dbReference>
<keyword evidence="7" id="KW-0732">Signal</keyword>
<dbReference type="PIRSF" id="PIRSF000988">
    <property type="entry name" value="DNase_I_euk"/>
    <property type="match status" value="1"/>
</dbReference>
<keyword evidence="4 5" id="KW-0378">Hydrolase</keyword>
<dbReference type="SUPFAM" id="SSF56219">
    <property type="entry name" value="DNase I-like"/>
    <property type="match status" value="1"/>
</dbReference>
<keyword evidence="10" id="KW-1185">Reference proteome</keyword>
<dbReference type="SMART" id="SM00476">
    <property type="entry name" value="DNaseIc"/>
    <property type="match status" value="1"/>
</dbReference>
<gene>
    <name evidence="9" type="ORF">VZT92_008029</name>
</gene>
<protein>
    <recommendedName>
        <fullName evidence="5">Deoxyribonuclease</fullName>
    </recommendedName>
</protein>
<feature type="chain" id="PRO_5043598165" description="Deoxyribonuclease" evidence="7">
    <location>
        <begin position="20"/>
        <end position="279"/>
    </location>
</feature>
<sequence>MRWVCVLGLLLVLLHLSTSLRLGAFNIQTFGPTISSNPALMNIISTIVCRYDIILIQEVIDPDLEVTNRLMDAVNNQCPQFAYNCIVSEPLGAGPHKERYLYLYRVPTVSVVRNYTYNDVRFSRPPFIVEFSSTQTAVEKFVLIPQHTSPSDAVKQIDALYDVVTDVITNFNTTNIVLLGDFNAGGPYVKDSDWQNIRLSVANGFHWLIKDNEKTSVKTGYPYDRIVVTDDMKNGVVPRSAGVYNYMVVFVLTEQQALAVSDHYPVEVELKKNRKRVHE</sequence>
<feature type="signal peptide" evidence="7">
    <location>
        <begin position="1"/>
        <end position="19"/>
    </location>
</feature>
<dbReference type="PRINTS" id="PR00130">
    <property type="entry name" value="DNASEI"/>
</dbReference>
<evidence type="ECO:0000313" key="9">
    <source>
        <dbReference type="EMBL" id="KAK9535659.1"/>
    </source>
</evidence>
<dbReference type="CDD" id="cd10282">
    <property type="entry name" value="DNase1"/>
    <property type="match status" value="1"/>
</dbReference>